<dbReference type="InterPro" id="IPR019282">
    <property type="entry name" value="Glycoamylase-like_cons_dom"/>
</dbReference>
<evidence type="ECO:0000313" key="4">
    <source>
        <dbReference type="Proteomes" id="UP001500394"/>
    </source>
</evidence>
<keyword evidence="4" id="KW-1185">Reference proteome</keyword>
<feature type="domain" description="Glycoamylase-like" evidence="2">
    <location>
        <begin position="473"/>
        <end position="709"/>
    </location>
</feature>
<proteinExistence type="predicted"/>
<name>A0ABP8R524_9SPHI</name>
<dbReference type="InterPro" id="IPR013783">
    <property type="entry name" value="Ig-like_fold"/>
</dbReference>
<dbReference type="RefSeq" id="WP_345068123.1">
    <property type="nucleotide sequence ID" value="NZ_BAABGR010000029.1"/>
</dbReference>
<dbReference type="Proteomes" id="UP001500394">
    <property type="component" value="Unassembled WGS sequence"/>
</dbReference>
<evidence type="ECO:0000313" key="3">
    <source>
        <dbReference type="EMBL" id="GAA4518441.1"/>
    </source>
</evidence>
<comment type="caution">
    <text evidence="3">The sequence shown here is derived from an EMBL/GenBank/DDBJ whole genome shotgun (WGS) entry which is preliminary data.</text>
</comment>
<dbReference type="Pfam" id="PF10091">
    <property type="entry name" value="Glycoamylase"/>
    <property type="match status" value="1"/>
</dbReference>
<dbReference type="EMBL" id="BAABGR010000029">
    <property type="protein sequence ID" value="GAA4518441.1"/>
    <property type="molecule type" value="Genomic_DNA"/>
</dbReference>
<accession>A0ABP8R524</accession>
<protein>
    <recommendedName>
        <fullName evidence="2">Glycoamylase-like domain-containing protein</fullName>
    </recommendedName>
</protein>
<evidence type="ECO:0000256" key="1">
    <source>
        <dbReference type="SAM" id="SignalP"/>
    </source>
</evidence>
<sequence length="721" mass="83266">MNRILYKLLILLAFLNCRQLIADTYPEVVFDNSIVNGTYAKSTVNYSGKSWVENINKHLLVSDTIFFTPGNALSLKYLSSEKGYWETTINYNRLKYSYVPEQDEVLSLWLYVNSNSTKISDLPNIFILQARQRSSDTLNIEPYITNFQSNKWIQIKIPVKNFKNKNIQITGVGLSQPKKSKGYHHIYLDQIEFLPNRYSEIPLRSPAMLSDAKSYDKTVHLKWQLPLTPSIRFIKIYRSTDGKNFNPVSIRPIHMQSCFDIVPQMGQKYYYKITWMDYNYKESPFSSVKEVEAKPLGDSSIIKLVQLAHVNYFVENFDVNTGMHLPYRSKHKVIVSTRETAGAILSLLVGVHNEFVSRQTALNRISKIVFFLLRSQNKHGILPAYYDGRRGLPEYIQEDAIYDVQATAEIVEALLVAREFFNSDNDNEKDLRNRITQLYNRINWQECLTPDSRYLQKKLSMLENPDLANQGLVGFDEAINTYLLAMGSPKNSISQDLLYNAIYDPLTPQIEHPELQQAPITDSLTQDTHEQTLAFLDSITAEQSDIDTTIFGLKLPFGIYNKSVMNIYRPFLTVKPERLHDTLTNWKQTLTNYVLYTKRRDNEVGVGAANSDIWGFYQHRDTLNRSFRINPAIASSAIMVDEYLGNRSILTLYRQYGHILFTEYGFRAWLDLRNNDASDEYMSFNQAAVAIAIENAQSGLIWNLYDKIPELQKARETINTK</sequence>
<dbReference type="Gene3D" id="2.60.40.10">
    <property type="entry name" value="Immunoglobulins"/>
    <property type="match status" value="1"/>
</dbReference>
<evidence type="ECO:0000259" key="2">
    <source>
        <dbReference type="Pfam" id="PF10091"/>
    </source>
</evidence>
<dbReference type="Gene3D" id="1.50.10.140">
    <property type="match status" value="1"/>
</dbReference>
<reference evidence="4" key="1">
    <citation type="journal article" date="2019" name="Int. J. Syst. Evol. Microbiol.">
        <title>The Global Catalogue of Microorganisms (GCM) 10K type strain sequencing project: providing services to taxonomists for standard genome sequencing and annotation.</title>
        <authorList>
            <consortium name="The Broad Institute Genomics Platform"/>
            <consortium name="The Broad Institute Genome Sequencing Center for Infectious Disease"/>
            <person name="Wu L."/>
            <person name="Ma J."/>
        </authorList>
    </citation>
    <scope>NUCLEOTIDE SEQUENCE [LARGE SCALE GENOMIC DNA]</scope>
    <source>
        <strain evidence="4">JCM 17858</strain>
    </source>
</reference>
<gene>
    <name evidence="3" type="ORF">GCM10023173_20310</name>
</gene>
<organism evidence="3 4">
    <name type="scientific">Sphingobacterium thermophilum</name>
    <dbReference type="NCBI Taxonomy" id="768534"/>
    <lineage>
        <taxon>Bacteria</taxon>
        <taxon>Pseudomonadati</taxon>
        <taxon>Bacteroidota</taxon>
        <taxon>Sphingobacteriia</taxon>
        <taxon>Sphingobacteriales</taxon>
        <taxon>Sphingobacteriaceae</taxon>
        <taxon>Sphingobacterium</taxon>
    </lineage>
</organism>
<feature type="signal peptide" evidence="1">
    <location>
        <begin position="1"/>
        <end position="22"/>
    </location>
</feature>
<keyword evidence="1" id="KW-0732">Signal</keyword>
<dbReference type="Gene3D" id="2.60.120.430">
    <property type="entry name" value="Galactose-binding lectin"/>
    <property type="match status" value="1"/>
</dbReference>
<feature type="chain" id="PRO_5046617929" description="Glycoamylase-like domain-containing protein" evidence="1">
    <location>
        <begin position="23"/>
        <end position="721"/>
    </location>
</feature>